<reference evidence="1 2" key="1">
    <citation type="submission" date="2019-03" db="EMBL/GenBank/DDBJ databases">
        <title>Metabolic potential of uncultured bacteria and archaea associated with petroleum seepage in deep-sea sediments.</title>
        <authorList>
            <person name="Dong X."/>
            <person name="Hubert C."/>
        </authorList>
    </citation>
    <scope>NUCLEOTIDE SEQUENCE [LARGE SCALE GENOMIC DNA]</scope>
    <source>
        <strain evidence="1">E29_bin28</strain>
    </source>
</reference>
<dbReference type="AlphaFoldDB" id="A0A523YPG0"/>
<sequence length="134" mass="15767">MLQIVLIIIAIIILFLYLKAKPRKPALSGEINTRIESFRREMTRFLKEVKEAATQTKIRRLEIETGKFKKARQLDTILEKAEQEKDPKRAIDYYLEAFSFITRNNFELERKDEIKNKIKALQARIELGIPSDKS</sequence>
<name>A0A523YPG0_UNCAE</name>
<evidence type="ECO:0000313" key="1">
    <source>
        <dbReference type="EMBL" id="TET93364.1"/>
    </source>
</evidence>
<gene>
    <name evidence="1" type="ORF">E3J33_01980</name>
</gene>
<proteinExistence type="predicted"/>
<comment type="caution">
    <text evidence="1">The sequence shown here is derived from an EMBL/GenBank/DDBJ whole genome shotgun (WGS) entry which is preliminary data.</text>
</comment>
<dbReference type="Proteomes" id="UP000316925">
    <property type="component" value="Unassembled WGS sequence"/>
</dbReference>
<evidence type="ECO:0000313" key="2">
    <source>
        <dbReference type="Proteomes" id="UP000316925"/>
    </source>
</evidence>
<dbReference type="EMBL" id="SOIJ01000115">
    <property type="protein sequence ID" value="TET93364.1"/>
    <property type="molecule type" value="Genomic_DNA"/>
</dbReference>
<protein>
    <submittedName>
        <fullName evidence="1">Uncharacterized protein</fullName>
    </submittedName>
</protein>
<organism evidence="1 2">
    <name type="scientific">Aerophobetes bacterium</name>
    <dbReference type="NCBI Taxonomy" id="2030807"/>
    <lineage>
        <taxon>Bacteria</taxon>
        <taxon>Candidatus Aerophobota</taxon>
    </lineage>
</organism>
<accession>A0A523YPG0</accession>